<dbReference type="InterPro" id="IPR013131">
    <property type="entry name" value="Mannitol_DH_N"/>
</dbReference>
<dbReference type="Gene3D" id="3.40.50.720">
    <property type="entry name" value="NAD(P)-binding Rossmann-like Domain"/>
    <property type="match status" value="1"/>
</dbReference>
<feature type="domain" description="Mannitol dehydrogenase N-terminal" evidence="7">
    <location>
        <begin position="30"/>
        <end position="278"/>
    </location>
</feature>
<evidence type="ECO:0000256" key="4">
    <source>
        <dbReference type="ARBA" id="ARBA00023002"/>
    </source>
</evidence>
<feature type="domain" description="Mannitol dehydrogenase C-terminal" evidence="8">
    <location>
        <begin position="287"/>
        <end position="462"/>
    </location>
</feature>
<dbReference type="Gene3D" id="1.10.1040.10">
    <property type="entry name" value="N-(1-d-carboxylethyl)-l-norvaline Dehydrogenase, domain 2"/>
    <property type="match status" value="1"/>
</dbReference>
<dbReference type="EMBL" id="BJUB01000001">
    <property type="protein sequence ID" value="GEK19601.1"/>
    <property type="molecule type" value="Genomic_DNA"/>
</dbReference>
<evidence type="ECO:0000256" key="6">
    <source>
        <dbReference type="ARBA" id="ARBA00048615"/>
    </source>
</evidence>
<dbReference type="InterPro" id="IPR013118">
    <property type="entry name" value="Mannitol_DH_C"/>
</dbReference>
<organism evidence="9 10">
    <name type="scientific">Cellulomonas xylanilytica</name>
    <dbReference type="NCBI Taxonomy" id="233583"/>
    <lineage>
        <taxon>Bacteria</taxon>
        <taxon>Bacillati</taxon>
        <taxon>Actinomycetota</taxon>
        <taxon>Actinomycetes</taxon>
        <taxon>Micrococcales</taxon>
        <taxon>Cellulomonadaceae</taxon>
        <taxon>Cellulomonas</taxon>
    </lineage>
</organism>
<accession>A0A510V1A7</accession>
<comment type="catalytic activity">
    <reaction evidence="6">
        <text>D-mannitol 1-phosphate + NAD(+) = beta-D-fructose 6-phosphate + NADH + H(+)</text>
        <dbReference type="Rhea" id="RHEA:19661"/>
        <dbReference type="ChEBI" id="CHEBI:15378"/>
        <dbReference type="ChEBI" id="CHEBI:57540"/>
        <dbReference type="ChEBI" id="CHEBI:57634"/>
        <dbReference type="ChEBI" id="CHEBI:57945"/>
        <dbReference type="ChEBI" id="CHEBI:61381"/>
        <dbReference type="EC" id="1.1.1.17"/>
    </reaction>
</comment>
<keyword evidence="4" id="KW-0560">Oxidoreductase</keyword>
<dbReference type="AlphaFoldDB" id="A0A510V1A7"/>
<evidence type="ECO:0000256" key="2">
    <source>
        <dbReference type="ARBA" id="ARBA00012939"/>
    </source>
</evidence>
<dbReference type="InterPro" id="IPR008927">
    <property type="entry name" value="6-PGluconate_DH-like_C_sf"/>
</dbReference>
<dbReference type="InterPro" id="IPR023027">
    <property type="entry name" value="Mannitol_DH_CS"/>
</dbReference>
<dbReference type="InterPro" id="IPR013328">
    <property type="entry name" value="6PGD_dom2"/>
</dbReference>
<dbReference type="Pfam" id="PF01232">
    <property type="entry name" value="Mannitol_dh"/>
    <property type="match status" value="1"/>
</dbReference>
<name>A0A510V1A7_9CELL</name>
<dbReference type="InterPro" id="IPR036291">
    <property type="entry name" value="NAD(P)-bd_dom_sf"/>
</dbReference>
<dbReference type="Proteomes" id="UP000321118">
    <property type="component" value="Unassembled WGS sequence"/>
</dbReference>
<dbReference type="PANTHER" id="PTHR43362:SF1">
    <property type="entry name" value="MANNITOL DEHYDROGENASE 2-RELATED"/>
    <property type="match status" value="1"/>
</dbReference>
<dbReference type="PANTHER" id="PTHR43362">
    <property type="entry name" value="MANNITOL DEHYDROGENASE DSF1-RELATED"/>
    <property type="match status" value="1"/>
</dbReference>
<keyword evidence="10" id="KW-1185">Reference proteome</keyword>
<keyword evidence="5" id="KW-0520">NAD</keyword>
<evidence type="ECO:0000313" key="10">
    <source>
        <dbReference type="Proteomes" id="UP000321118"/>
    </source>
</evidence>
<evidence type="ECO:0000259" key="7">
    <source>
        <dbReference type="Pfam" id="PF01232"/>
    </source>
</evidence>
<dbReference type="RefSeq" id="WP_146925136.1">
    <property type="nucleotide sequence ID" value="NZ_BJUB01000001.1"/>
</dbReference>
<dbReference type="Pfam" id="PF08125">
    <property type="entry name" value="Mannitol_dh_C"/>
    <property type="match status" value="1"/>
</dbReference>
<comment type="caution">
    <text evidence="9">The sequence shown here is derived from an EMBL/GenBank/DDBJ whole genome shotgun (WGS) entry which is preliminary data.</text>
</comment>
<dbReference type="SUPFAM" id="SSF51735">
    <property type="entry name" value="NAD(P)-binding Rossmann-fold domains"/>
    <property type="match status" value="1"/>
</dbReference>
<protein>
    <recommendedName>
        <fullName evidence="3">Mannitol-1-phosphate 5-dehydrogenase</fullName>
        <ecNumber evidence="2">1.1.1.17</ecNumber>
    </recommendedName>
</protein>
<dbReference type="InterPro" id="IPR000669">
    <property type="entry name" value="Mannitol_DH"/>
</dbReference>
<dbReference type="GO" id="GO:0008926">
    <property type="term" value="F:mannitol-1-phosphate 5-dehydrogenase activity"/>
    <property type="evidence" value="ECO:0007669"/>
    <property type="project" value="UniProtKB-EC"/>
</dbReference>
<dbReference type="PRINTS" id="PR00084">
    <property type="entry name" value="MTLDHDRGNASE"/>
</dbReference>
<dbReference type="OrthoDB" id="271711at2"/>
<evidence type="ECO:0000256" key="3">
    <source>
        <dbReference type="ARBA" id="ARBA00016219"/>
    </source>
</evidence>
<reference evidence="9 10" key="1">
    <citation type="submission" date="2019-07" db="EMBL/GenBank/DDBJ databases">
        <title>Whole genome shotgun sequence of Cellulomonas xylanilytica NBRC 101102.</title>
        <authorList>
            <person name="Hosoyama A."/>
            <person name="Uohara A."/>
            <person name="Ohji S."/>
            <person name="Ichikawa N."/>
        </authorList>
    </citation>
    <scope>NUCLEOTIDE SEQUENCE [LARGE SCALE GENOMIC DNA]</scope>
    <source>
        <strain evidence="9 10">NBRC 101102</strain>
    </source>
</reference>
<dbReference type="SUPFAM" id="SSF48179">
    <property type="entry name" value="6-phosphogluconate dehydrogenase C-terminal domain-like"/>
    <property type="match status" value="1"/>
</dbReference>
<gene>
    <name evidence="9" type="ORF">CXY01_01210</name>
</gene>
<evidence type="ECO:0000256" key="1">
    <source>
        <dbReference type="ARBA" id="ARBA00006541"/>
    </source>
</evidence>
<proteinExistence type="inferred from homology"/>
<dbReference type="PROSITE" id="PS00974">
    <property type="entry name" value="MANNITOL_DHGENASE"/>
    <property type="match status" value="1"/>
</dbReference>
<dbReference type="InterPro" id="IPR050988">
    <property type="entry name" value="Mannitol_DH/Oxidoreductase"/>
</dbReference>
<dbReference type="GO" id="GO:0019594">
    <property type="term" value="P:mannitol metabolic process"/>
    <property type="evidence" value="ECO:0007669"/>
    <property type="project" value="InterPro"/>
</dbReference>
<evidence type="ECO:0000259" key="8">
    <source>
        <dbReference type="Pfam" id="PF08125"/>
    </source>
</evidence>
<comment type="similarity">
    <text evidence="1">Belongs to the mannitol dehydrogenase family.</text>
</comment>
<dbReference type="EC" id="1.1.1.17" evidence="2"/>
<evidence type="ECO:0000256" key="5">
    <source>
        <dbReference type="ARBA" id="ARBA00023027"/>
    </source>
</evidence>
<evidence type="ECO:0000313" key="9">
    <source>
        <dbReference type="EMBL" id="GEK19601.1"/>
    </source>
</evidence>
<sequence>MTTHLDAGALDHLGPHVAVPGYDRDQVGCGIVHLGVGAFHRSHQAMYVDRLLHDGASEWGICGVGVLPADRTIADVLHEQDGLYTLLTVDPDGRTAARVIGSHVAHLHAPADPKAVVDRLADPATRIVSLTITEGGYGVNDATGEFEPHDPATLTDLAGSAPPSSVLGLVVAALAVRRSAGTAPFTVMSCDNIQGNGHVARTAVTAFARALDPGLAEWIGEHVAFPSSMVDRITPATTPEVVAAVAALGVEDRWPVRAESFTQWVLEDRFSAGRPAFDSVGVQVVDDVMPYELMKLRLLNASHQAMSYLGILAGETYVHDVCRDPLFVGFLLGYMRREAIPTLQAVPGIDLSEYCDQLIARFSSEAIRDTLARQVVDASDRIPKFLLPVVRAQLAAGGEIARCALVLAAWWEYLEGATDEDGPPVQDKRLRELLPFVEAEKSSPGAFLTYEPVFGDLGSDVVLRDAFVAARATLARDGARAATAALA</sequence>